<protein>
    <submittedName>
        <fullName evidence="1">Uncharacterized protein</fullName>
    </submittedName>
</protein>
<dbReference type="AlphaFoldDB" id="A0A382N8W8"/>
<organism evidence="1">
    <name type="scientific">marine metagenome</name>
    <dbReference type="NCBI Taxonomy" id="408172"/>
    <lineage>
        <taxon>unclassified sequences</taxon>
        <taxon>metagenomes</taxon>
        <taxon>ecological metagenomes</taxon>
    </lineage>
</organism>
<name>A0A382N8W8_9ZZZZ</name>
<gene>
    <name evidence="1" type="ORF">METZ01_LOCUS308845</name>
</gene>
<dbReference type="EMBL" id="UINC01097900">
    <property type="protein sequence ID" value="SVC55991.1"/>
    <property type="molecule type" value="Genomic_DNA"/>
</dbReference>
<sequence length="258" mass="29130">MLIIPVGTSPVHVLRVVLSLPKDRFEKIILRTTDATSEYGHRILEFVSAEGYEANVVEHADLKSHLESLGGDWEFNLALGPGRKQDAMSILRATIGAIGVMPEFWIDFREETEKGNAKQGEYVRKLRNSTGVVDDAYLIPEISMEVACTIYDEDPQIFDESWLEWDSKSCKVLLKAGDPDRPSELLEAIDEGEKWAVRRDKKIARAWESEWLGRASRVRGIFGMHAVIASHSPLPKKPGHWMSTGARMKHHNFRGGHK</sequence>
<reference evidence="1" key="1">
    <citation type="submission" date="2018-05" db="EMBL/GenBank/DDBJ databases">
        <authorList>
            <person name="Lanie J.A."/>
            <person name="Ng W.-L."/>
            <person name="Kazmierczak K.M."/>
            <person name="Andrzejewski T.M."/>
            <person name="Davidsen T.M."/>
            <person name="Wayne K.J."/>
            <person name="Tettelin H."/>
            <person name="Glass J.I."/>
            <person name="Rusch D."/>
            <person name="Podicherti R."/>
            <person name="Tsui H.-C.T."/>
            <person name="Winkler M.E."/>
        </authorList>
    </citation>
    <scope>NUCLEOTIDE SEQUENCE</scope>
</reference>
<accession>A0A382N8W8</accession>
<evidence type="ECO:0000313" key="1">
    <source>
        <dbReference type="EMBL" id="SVC55991.1"/>
    </source>
</evidence>
<proteinExistence type="predicted"/>